<dbReference type="Pfam" id="PF12561">
    <property type="entry name" value="TagA"/>
    <property type="match status" value="1"/>
</dbReference>
<dbReference type="InterPro" id="IPR022218">
    <property type="entry name" value="TagA_dom"/>
</dbReference>
<feature type="compositionally biased region" description="Pro residues" evidence="1">
    <location>
        <begin position="457"/>
        <end position="466"/>
    </location>
</feature>
<reference evidence="4 5" key="1">
    <citation type="submission" date="2024-02" db="EMBL/GenBank/DDBJ databases">
        <title>Identification of pathogenicity and growth-promoting function of Pseudomonas putida variant.</title>
        <authorList>
            <person name="Sun J."/>
        </authorList>
    </citation>
    <scope>NUCLEOTIDE SEQUENCE [LARGE SCALE GENOMIC DNA]</scope>
    <source>
        <strain evidence="4 5">A03</strain>
    </source>
</reference>
<accession>A0ABU8QRN5</accession>
<evidence type="ECO:0000256" key="1">
    <source>
        <dbReference type="SAM" id="MobiDB-lite"/>
    </source>
</evidence>
<comment type="caution">
    <text evidence="4">The sequence shown here is derived from an EMBL/GenBank/DDBJ whole genome shotgun (WGS) entry which is preliminary data.</text>
</comment>
<dbReference type="EMBL" id="JBBHLC010000017">
    <property type="protein sequence ID" value="MEJ5863334.1"/>
    <property type="molecule type" value="Genomic_DNA"/>
</dbReference>
<evidence type="ECO:0000313" key="4">
    <source>
        <dbReference type="EMBL" id="MEJ5863334.1"/>
    </source>
</evidence>
<name>A0ABU8QRN5_9PSED</name>
<evidence type="ECO:0000313" key="5">
    <source>
        <dbReference type="Proteomes" id="UP001380290"/>
    </source>
</evidence>
<dbReference type="PANTHER" id="PTHR39540:SF1">
    <property type="entry name" value="DICTOMALLEIN-1-RELATED"/>
    <property type="match status" value="1"/>
</dbReference>
<dbReference type="RefSeq" id="WP_339598989.1">
    <property type="nucleotide sequence ID" value="NZ_JBBHLC010000017.1"/>
</dbReference>
<gene>
    <name evidence="4" type="ORF">V7S98_08855</name>
</gene>
<keyword evidence="2" id="KW-0732">Signal</keyword>
<feature type="region of interest" description="Disordered" evidence="1">
    <location>
        <begin position="446"/>
        <end position="470"/>
    </location>
</feature>
<evidence type="ECO:0000256" key="2">
    <source>
        <dbReference type="SAM" id="SignalP"/>
    </source>
</evidence>
<protein>
    <submittedName>
        <fullName evidence="4">TagA domain-containing protein</fullName>
    </submittedName>
</protein>
<feature type="chain" id="PRO_5046395047" evidence="2">
    <location>
        <begin position="20"/>
        <end position="1031"/>
    </location>
</feature>
<feature type="signal peptide" evidence="2">
    <location>
        <begin position="1"/>
        <end position="19"/>
    </location>
</feature>
<dbReference type="InterPro" id="IPR051256">
    <property type="entry name" value="Dictomallein"/>
</dbReference>
<proteinExistence type="predicted"/>
<dbReference type="PANTHER" id="PTHR39540">
    <property type="match status" value="1"/>
</dbReference>
<feature type="domain" description="ToxR activated gene A lipoprotein" evidence="3">
    <location>
        <begin position="496"/>
        <end position="731"/>
    </location>
</feature>
<dbReference type="Proteomes" id="UP001380290">
    <property type="component" value="Unassembled WGS sequence"/>
</dbReference>
<evidence type="ECO:0000259" key="3">
    <source>
        <dbReference type="Pfam" id="PF12561"/>
    </source>
</evidence>
<keyword evidence="5" id="KW-1185">Reference proteome</keyword>
<sequence length="1031" mass="114621">MRIFFALLLALASMDATQAQTTATQAPEVNTPRNDLQGSLAGQVDFAQTHVTAATRRIYDPFLVPHKDALIMFRPQHSIADVDLILDLDGKRTLFRMNRPAALPSAALFDQQNTFSGRIIEGRYPSFREQTFSYQIPWNLFTANTQISFQDSSNISVRGSLTKDKFLFMTPESEGLVLMNIKGCVFKDEAACRTTLDQFDSEFNPIAARIAAREMLSELPTQRLHLGVGRAYWPSIVALGADGKPRVYDTSNAMEWAGLGDKTLPAKVGMGNYWRAASVLGDKRPGYPVAISGQLLDVPDGMPVLPPGVGASCGGNSCNYPYVPEGFWHETGHGLGLPHDTPGRYEDWAYRAYDNIFLPNTHPSPAIYGLPVDYLGRHYFGHVVGSLAAAPWHPSTASAPLIDEFESLGLNSQEGSSWKRYIAPFTHQQTLRVQQRFGRTPEGVEYAGIGDDHRPRPNTPLPPVTAPRPDKTDFLDAGIEPARIEPSLISPNANESPIEKGVPVHTLVITLSAPSHTRDGINQIYPAIISNYGNVYAPQHIPAPPPAAPNPKDSALMALDGRCLATEQRQLTLAPCTDAKASLVLQTVPPIGAEETRLAPIIIVRNNAGQCLEFDLAFRDCIPSEQQVRWRARKDLTHTDRLFKLQESNHGKFITLATTGTLQLQANSSRNELQVFEPGENRNNHRYEVEVKYADNSLETHSLYNGPFAKDILVVAALNVSSRRQPRSATLKVNGVPVHERQLETNLLPQVISFGAEHGQNIPEAWPPQWLYLPKYGSCLAASPQGTRLAACDEKAIWRLPQKNAYPHQFDSYEPVDMSGNCMSYQLASSTCKNTPENTLWWTRWDLTWSRTKIYLQEPQTGRFITARQGTDRLQLAGRSASEDQLFEKRSLPRVVLKQGNYSIEARAKTVIAAPNSNRSYAWYLVDALGNESPQQMPSFMLMSSDGQCLDDKLMLDNCAFPRTDNLTWLARNDLESGFFKIRLQNKKNGLFLHVADNGEVSLAPLAWSHNQVFSYFQPYSGQPVKPNSKR</sequence>
<organism evidence="4 5">
    <name type="scientific">Pseudomonas farsensis</name>
    <dbReference type="NCBI Taxonomy" id="2745492"/>
    <lineage>
        <taxon>Bacteria</taxon>
        <taxon>Pseudomonadati</taxon>
        <taxon>Pseudomonadota</taxon>
        <taxon>Gammaproteobacteria</taxon>
        <taxon>Pseudomonadales</taxon>
        <taxon>Pseudomonadaceae</taxon>
        <taxon>Pseudomonas</taxon>
    </lineage>
</organism>